<keyword evidence="2" id="KW-1185">Reference proteome</keyword>
<reference evidence="1 2" key="1">
    <citation type="submission" date="2019-02" db="EMBL/GenBank/DDBJ databases">
        <title>Deep-cultivation of Planctomycetes and their phenomic and genomic characterization uncovers novel biology.</title>
        <authorList>
            <person name="Wiegand S."/>
            <person name="Jogler M."/>
            <person name="Boedeker C."/>
            <person name="Pinto D."/>
            <person name="Vollmers J."/>
            <person name="Rivas-Marin E."/>
            <person name="Kohn T."/>
            <person name="Peeters S.H."/>
            <person name="Heuer A."/>
            <person name="Rast P."/>
            <person name="Oberbeckmann S."/>
            <person name="Bunk B."/>
            <person name="Jeske O."/>
            <person name="Meyerdierks A."/>
            <person name="Storesund J.E."/>
            <person name="Kallscheuer N."/>
            <person name="Luecker S."/>
            <person name="Lage O.M."/>
            <person name="Pohl T."/>
            <person name="Merkel B.J."/>
            <person name="Hornburger P."/>
            <person name="Mueller R.-W."/>
            <person name="Bruemmer F."/>
            <person name="Labrenz M."/>
            <person name="Spormann A.M."/>
            <person name="Op Den Camp H."/>
            <person name="Overmann J."/>
            <person name="Amann R."/>
            <person name="Jetten M.S.M."/>
            <person name="Mascher T."/>
            <person name="Medema M.H."/>
            <person name="Devos D.P."/>
            <person name="Kaster A.-K."/>
            <person name="Ovreas L."/>
            <person name="Rohde M."/>
            <person name="Galperin M.Y."/>
            <person name="Jogler C."/>
        </authorList>
    </citation>
    <scope>NUCLEOTIDE SEQUENCE [LARGE SCALE GENOMIC DNA]</scope>
    <source>
        <strain evidence="1 2">Pla108</strain>
    </source>
</reference>
<name>A0A5C5ZXC5_9BACT</name>
<comment type="caution">
    <text evidence="1">The sequence shown here is derived from an EMBL/GenBank/DDBJ whole genome shotgun (WGS) entry which is preliminary data.</text>
</comment>
<gene>
    <name evidence="1" type="ORF">Pla108_41730</name>
</gene>
<proteinExistence type="predicted"/>
<organism evidence="1 2">
    <name type="scientific">Botrimarina colliarenosi</name>
    <dbReference type="NCBI Taxonomy" id="2528001"/>
    <lineage>
        <taxon>Bacteria</taxon>
        <taxon>Pseudomonadati</taxon>
        <taxon>Planctomycetota</taxon>
        <taxon>Planctomycetia</taxon>
        <taxon>Pirellulales</taxon>
        <taxon>Lacipirellulaceae</taxon>
        <taxon>Botrimarina</taxon>
    </lineage>
</organism>
<dbReference type="AlphaFoldDB" id="A0A5C5ZXC5"/>
<evidence type="ECO:0000313" key="2">
    <source>
        <dbReference type="Proteomes" id="UP000317421"/>
    </source>
</evidence>
<dbReference type="Proteomes" id="UP000317421">
    <property type="component" value="Unassembled WGS sequence"/>
</dbReference>
<evidence type="ECO:0000313" key="1">
    <source>
        <dbReference type="EMBL" id="TWT91795.1"/>
    </source>
</evidence>
<accession>A0A5C5ZXC5</accession>
<sequence length="104" mass="11784">MHPATHSYKAIALMIDRAERLRPAMMADTKARIDHYIRDKDSFTSTDCGREVLKASPYSKDFQEFFEGPDGSRKAFGIVLGNHLGAGWDKTEGPYGRAKTYTRR</sequence>
<dbReference type="EMBL" id="SJPR01000014">
    <property type="protein sequence ID" value="TWT91795.1"/>
    <property type="molecule type" value="Genomic_DNA"/>
</dbReference>
<protein>
    <submittedName>
        <fullName evidence="1">Uncharacterized protein</fullName>
    </submittedName>
</protein>
<dbReference type="RefSeq" id="WP_146446844.1">
    <property type="nucleotide sequence ID" value="NZ_SJPR01000014.1"/>
</dbReference>